<feature type="domain" description="Multidrug resistance protein MdtA-like C-terminal permuted SH3" evidence="6">
    <location>
        <begin position="308"/>
        <end position="363"/>
    </location>
</feature>
<feature type="domain" description="Multidrug resistance protein MdtA-like barrel-sandwich hybrid" evidence="5">
    <location>
        <begin position="96"/>
        <end position="216"/>
    </location>
</feature>
<keyword evidence="3" id="KW-0813">Transport</keyword>
<keyword evidence="4" id="KW-0175">Coiled coil</keyword>
<evidence type="ECO:0000313" key="7">
    <source>
        <dbReference type="EMBL" id="QIA06954.1"/>
    </source>
</evidence>
<dbReference type="RefSeq" id="WP_163344883.1">
    <property type="nucleotide sequence ID" value="NZ_CP048409.1"/>
</dbReference>
<reference evidence="7 8" key="1">
    <citation type="submission" date="2020-02" db="EMBL/GenBank/DDBJ databases">
        <title>Genome sequencing for Draconibacterium sp. strain M1.</title>
        <authorList>
            <person name="Park S.-J."/>
        </authorList>
    </citation>
    <scope>NUCLEOTIDE SEQUENCE [LARGE SCALE GENOMIC DNA]</scope>
    <source>
        <strain evidence="7 8">M1</strain>
    </source>
</reference>
<evidence type="ECO:0000256" key="3">
    <source>
        <dbReference type="ARBA" id="ARBA00022448"/>
    </source>
</evidence>
<proteinExistence type="inferred from homology"/>
<dbReference type="SUPFAM" id="SSF111369">
    <property type="entry name" value="HlyD-like secretion proteins"/>
    <property type="match status" value="1"/>
</dbReference>
<dbReference type="GO" id="GO:1990281">
    <property type="term" value="C:efflux pump complex"/>
    <property type="evidence" value="ECO:0007669"/>
    <property type="project" value="TreeGrafter"/>
</dbReference>
<keyword evidence="8" id="KW-1185">Reference proteome</keyword>
<evidence type="ECO:0000256" key="4">
    <source>
        <dbReference type="SAM" id="Coils"/>
    </source>
</evidence>
<dbReference type="InterPro" id="IPR058625">
    <property type="entry name" value="MdtA-like_BSH"/>
</dbReference>
<dbReference type="PANTHER" id="PTHR30469:SF20">
    <property type="entry name" value="EFFLUX RND TRANSPORTER PERIPLASMIC ADAPTOR SUBUNIT"/>
    <property type="match status" value="1"/>
</dbReference>
<evidence type="ECO:0000259" key="6">
    <source>
        <dbReference type="Pfam" id="PF25967"/>
    </source>
</evidence>
<dbReference type="Pfam" id="PF25967">
    <property type="entry name" value="RND-MFP_C"/>
    <property type="match status" value="1"/>
</dbReference>
<dbReference type="Gene3D" id="2.40.420.20">
    <property type="match status" value="1"/>
</dbReference>
<sequence>MIKKVYLRAERLHPFSNFKANITKLENFKRMKFKTIFLVLAAALFAFTGCNSSTGEEPQAETIKNVKIETVTDADTQNLMTLNGKIKEKSLTSLSFRVGGPLFKLDVKQGDYVKQGDVIAEIDKRDYKLQIETTKAQFEQTEGEYKRYKQLVEQDKIPENTFEKIKSGYLMTKTAYENAQNQLRDTELKAPFSGYIYEKFVENFQTVGAGTPIVSIIDNSHLEAVVSVSESQLQRVNNAKESYLNVANAGISQLPVKLFSVSEKAMQDGLYEVKFSFENKNNLKVAPGMTANVTVYNSAEENQLSVAASAVFHEKTSTYVWVFNPSTNKVEKREVKIALDGNQGRVNIVRGVNNGEQVVTAGVHFLVEGQKVQPIKTPSVTNIGGLL</sequence>
<evidence type="ECO:0000259" key="5">
    <source>
        <dbReference type="Pfam" id="PF25917"/>
    </source>
</evidence>
<name>A0A6C0R918_9BACT</name>
<dbReference type="KEGG" id="drc:G0Q07_04035"/>
<comment type="similarity">
    <text evidence="2">Belongs to the membrane fusion protein (MFP) (TC 8.A.1) family.</text>
</comment>
<dbReference type="InterPro" id="IPR006143">
    <property type="entry name" value="RND_pump_MFP"/>
</dbReference>
<dbReference type="NCBIfam" id="TIGR01730">
    <property type="entry name" value="RND_mfp"/>
    <property type="match status" value="1"/>
</dbReference>
<dbReference type="AlphaFoldDB" id="A0A6C0R918"/>
<dbReference type="EMBL" id="CP048409">
    <property type="protein sequence ID" value="QIA06954.1"/>
    <property type="molecule type" value="Genomic_DNA"/>
</dbReference>
<gene>
    <name evidence="7" type="ORF">G0Q07_04035</name>
</gene>
<dbReference type="Proteomes" id="UP000474630">
    <property type="component" value="Chromosome"/>
</dbReference>
<accession>A0A6C0R918</accession>
<dbReference type="InterPro" id="IPR058627">
    <property type="entry name" value="MdtA-like_C"/>
</dbReference>
<dbReference type="PANTHER" id="PTHR30469">
    <property type="entry name" value="MULTIDRUG RESISTANCE PROTEIN MDTA"/>
    <property type="match status" value="1"/>
</dbReference>
<evidence type="ECO:0000256" key="1">
    <source>
        <dbReference type="ARBA" id="ARBA00004196"/>
    </source>
</evidence>
<dbReference type="Gene3D" id="2.40.50.100">
    <property type="match status" value="2"/>
</dbReference>
<organism evidence="7 8">
    <name type="scientific">Draconibacterium halophilum</name>
    <dbReference type="NCBI Taxonomy" id="2706887"/>
    <lineage>
        <taxon>Bacteria</taxon>
        <taxon>Pseudomonadati</taxon>
        <taxon>Bacteroidota</taxon>
        <taxon>Bacteroidia</taxon>
        <taxon>Marinilabiliales</taxon>
        <taxon>Prolixibacteraceae</taxon>
        <taxon>Draconibacterium</taxon>
    </lineage>
</organism>
<evidence type="ECO:0000313" key="8">
    <source>
        <dbReference type="Proteomes" id="UP000474630"/>
    </source>
</evidence>
<dbReference type="Pfam" id="PF25917">
    <property type="entry name" value="BSH_RND"/>
    <property type="match status" value="1"/>
</dbReference>
<evidence type="ECO:0000256" key="2">
    <source>
        <dbReference type="ARBA" id="ARBA00009477"/>
    </source>
</evidence>
<dbReference type="GO" id="GO:0015562">
    <property type="term" value="F:efflux transmembrane transporter activity"/>
    <property type="evidence" value="ECO:0007669"/>
    <property type="project" value="TreeGrafter"/>
</dbReference>
<feature type="coiled-coil region" evidence="4">
    <location>
        <begin position="124"/>
        <end position="151"/>
    </location>
</feature>
<comment type="subcellular location">
    <subcellularLocation>
        <location evidence="1">Cell envelope</location>
    </subcellularLocation>
</comment>
<protein>
    <submittedName>
        <fullName evidence="7">Efflux RND transporter periplasmic adaptor subunit</fullName>
    </submittedName>
</protein>